<evidence type="ECO:0000256" key="5">
    <source>
        <dbReference type="ARBA" id="ARBA00022683"/>
    </source>
</evidence>
<evidence type="ECO:0000259" key="8">
    <source>
        <dbReference type="PROSITE" id="PS51100"/>
    </source>
</evidence>
<name>A0A1T5KD27_9FIRM</name>
<dbReference type="RefSeq" id="WP_079490848.1">
    <property type="nucleotide sequence ID" value="NZ_FUZT01000004.1"/>
</dbReference>
<dbReference type="PANTHER" id="PTHR34581">
    <property type="entry name" value="PTS SYSTEM N,N'-DIACETYLCHITOBIOSE-SPECIFIC EIIB COMPONENT"/>
    <property type="match status" value="1"/>
</dbReference>
<gene>
    <name evidence="9" type="ORF">SAMN02194393_01680</name>
</gene>
<evidence type="ECO:0000313" key="10">
    <source>
        <dbReference type="Proteomes" id="UP000190285"/>
    </source>
</evidence>
<dbReference type="GO" id="GO:0009401">
    <property type="term" value="P:phosphoenolpyruvate-dependent sugar phosphotransferase system"/>
    <property type="evidence" value="ECO:0007669"/>
    <property type="project" value="UniProtKB-KW"/>
</dbReference>
<keyword evidence="6" id="KW-0418">Kinase</keyword>
<dbReference type="InterPro" id="IPR051819">
    <property type="entry name" value="PTS_sugar-specific_EIIB"/>
</dbReference>
<keyword evidence="5" id="KW-0598">Phosphotransferase system</keyword>
<dbReference type="Pfam" id="PF02302">
    <property type="entry name" value="PTS_IIB"/>
    <property type="match status" value="1"/>
</dbReference>
<dbReference type="Proteomes" id="UP000190285">
    <property type="component" value="Unassembled WGS sequence"/>
</dbReference>
<proteinExistence type="predicted"/>
<evidence type="ECO:0000256" key="2">
    <source>
        <dbReference type="ARBA" id="ARBA00022553"/>
    </source>
</evidence>
<dbReference type="Gene3D" id="3.40.50.2300">
    <property type="match status" value="1"/>
</dbReference>
<dbReference type="InterPro" id="IPR003501">
    <property type="entry name" value="PTS_EIIB_2/3"/>
</dbReference>
<feature type="modified residue" description="Phosphocysteine; by EIIA" evidence="7">
    <location>
        <position position="7"/>
    </location>
</feature>
<dbReference type="PANTHER" id="PTHR34581:SF2">
    <property type="entry name" value="PTS SYSTEM N,N'-DIACETYLCHITOBIOSE-SPECIFIC EIIB COMPONENT"/>
    <property type="match status" value="1"/>
</dbReference>
<sequence length="99" mass="10939">MNILLVCSSAMSTSLMVSRMEKIAKAEGKEYKIWAIPEGDIHEHMDDADVILLAPQVRFLKNKIQSKCKGKPVGVIEIVDYGSCNGANVLKLAEEMCNK</sequence>
<keyword evidence="1" id="KW-0813">Transport</keyword>
<evidence type="ECO:0000256" key="6">
    <source>
        <dbReference type="ARBA" id="ARBA00022777"/>
    </source>
</evidence>
<dbReference type="OrthoDB" id="9808134at2"/>
<evidence type="ECO:0000256" key="1">
    <source>
        <dbReference type="ARBA" id="ARBA00022448"/>
    </source>
</evidence>
<dbReference type="PROSITE" id="PS51100">
    <property type="entry name" value="PTS_EIIB_TYPE_3"/>
    <property type="match status" value="1"/>
</dbReference>
<dbReference type="InterPro" id="IPR013012">
    <property type="entry name" value="PTS_EIIB_3"/>
</dbReference>
<keyword evidence="10" id="KW-1185">Reference proteome</keyword>
<reference evidence="9 10" key="1">
    <citation type="submission" date="2017-02" db="EMBL/GenBank/DDBJ databases">
        <authorList>
            <person name="Peterson S.W."/>
        </authorList>
    </citation>
    <scope>NUCLEOTIDE SEQUENCE [LARGE SCALE GENOMIC DNA]</scope>
    <source>
        <strain evidence="9 10">M1</strain>
    </source>
</reference>
<protein>
    <submittedName>
        <fullName evidence="9">PTS system lichenan oligosaccharide-specific IIB component, Lac family (TC 4.A.3.2.2)</fullName>
    </submittedName>
</protein>
<dbReference type="CDD" id="cd05564">
    <property type="entry name" value="PTS_IIB_chitobiose_lichenan"/>
    <property type="match status" value="1"/>
</dbReference>
<keyword evidence="2" id="KW-0597">Phosphoprotein</keyword>
<dbReference type="AlphaFoldDB" id="A0A1T5KD27"/>
<dbReference type="GO" id="GO:0016301">
    <property type="term" value="F:kinase activity"/>
    <property type="evidence" value="ECO:0007669"/>
    <property type="project" value="UniProtKB-KW"/>
</dbReference>
<keyword evidence="4" id="KW-0808">Transferase</keyword>
<evidence type="ECO:0000256" key="4">
    <source>
        <dbReference type="ARBA" id="ARBA00022679"/>
    </source>
</evidence>
<dbReference type="EMBL" id="FUZT01000004">
    <property type="protein sequence ID" value="SKC61355.1"/>
    <property type="molecule type" value="Genomic_DNA"/>
</dbReference>
<dbReference type="SUPFAM" id="SSF52794">
    <property type="entry name" value="PTS system IIB component-like"/>
    <property type="match status" value="1"/>
</dbReference>
<evidence type="ECO:0000256" key="7">
    <source>
        <dbReference type="PROSITE-ProRule" id="PRU00423"/>
    </source>
</evidence>
<organism evidence="9 10">
    <name type="scientific">Maledivibacter halophilus</name>
    <dbReference type="NCBI Taxonomy" id="36842"/>
    <lineage>
        <taxon>Bacteria</taxon>
        <taxon>Bacillati</taxon>
        <taxon>Bacillota</taxon>
        <taxon>Clostridia</taxon>
        <taxon>Peptostreptococcales</taxon>
        <taxon>Caminicellaceae</taxon>
        <taxon>Maledivibacter</taxon>
    </lineage>
</organism>
<dbReference type="GO" id="GO:0008982">
    <property type="term" value="F:protein-N(PI)-phosphohistidine-sugar phosphotransferase activity"/>
    <property type="evidence" value="ECO:0007669"/>
    <property type="project" value="InterPro"/>
</dbReference>
<keyword evidence="3" id="KW-0762">Sugar transport</keyword>
<dbReference type="STRING" id="36842.SAMN02194393_01680"/>
<dbReference type="InterPro" id="IPR036095">
    <property type="entry name" value="PTS_EIIB-like_sf"/>
</dbReference>
<feature type="domain" description="PTS EIIB type-3" evidence="8">
    <location>
        <begin position="1"/>
        <end position="99"/>
    </location>
</feature>
<evidence type="ECO:0000313" key="9">
    <source>
        <dbReference type="EMBL" id="SKC61355.1"/>
    </source>
</evidence>
<accession>A0A1T5KD27</accession>
<evidence type="ECO:0000256" key="3">
    <source>
        <dbReference type="ARBA" id="ARBA00022597"/>
    </source>
</evidence>